<feature type="domain" description="Response regulatory" evidence="4">
    <location>
        <begin position="2"/>
        <end position="119"/>
    </location>
</feature>
<dbReference type="CDD" id="cd06170">
    <property type="entry name" value="LuxR_C_like"/>
    <property type="match status" value="1"/>
</dbReference>
<dbReference type="InterPro" id="IPR036388">
    <property type="entry name" value="WH-like_DNA-bd_sf"/>
</dbReference>
<keyword evidence="6" id="KW-1185">Reference proteome</keyword>
<dbReference type="InterPro" id="IPR051015">
    <property type="entry name" value="EvgA-like"/>
</dbReference>
<comment type="caution">
    <text evidence="2">Lacks conserved residue(s) required for the propagation of feature annotation.</text>
</comment>
<dbReference type="Gene3D" id="3.40.50.2300">
    <property type="match status" value="1"/>
</dbReference>
<dbReference type="Pfam" id="PF00196">
    <property type="entry name" value="GerE"/>
    <property type="match status" value="1"/>
</dbReference>
<evidence type="ECO:0000313" key="5">
    <source>
        <dbReference type="EMBL" id="MDI9233112.1"/>
    </source>
</evidence>
<feature type="domain" description="HTH luxR-type" evidence="3">
    <location>
        <begin position="131"/>
        <end position="196"/>
    </location>
</feature>
<dbReference type="InterPro" id="IPR011006">
    <property type="entry name" value="CheY-like_superfamily"/>
</dbReference>
<sequence>MHIFVLDHHPLMSEMLVMLLHRIHAQAHVVTAHTFKQLNALIDKYEEADVVIMEPQSIGCLGPLSVAHIAERLPHSKIIVITDANLDETNNRYLQNGAHHVISKKDKINKITTTLQEILHPQSLNVNSSLIKVDILKISKRHRQLINMLGQGYSNSQIAERLDISEHTVKVHFYRLYKILGVSSRLQALNFAKSNGWLVDPMNA</sequence>
<evidence type="ECO:0000256" key="1">
    <source>
        <dbReference type="ARBA" id="ARBA00023125"/>
    </source>
</evidence>
<dbReference type="PROSITE" id="PS50043">
    <property type="entry name" value="HTH_LUXR_2"/>
    <property type="match status" value="1"/>
</dbReference>
<reference evidence="5" key="1">
    <citation type="submission" date="2023-05" db="EMBL/GenBank/DDBJ databases">
        <title>Limnohabitans sp. strain HM2-2 Genome sequencing and assembly.</title>
        <authorList>
            <person name="Jung Y."/>
        </authorList>
    </citation>
    <scope>NUCLEOTIDE SEQUENCE</scope>
    <source>
        <strain evidence="5">HM2-2</strain>
    </source>
</reference>
<dbReference type="SMART" id="SM00448">
    <property type="entry name" value="REC"/>
    <property type="match status" value="1"/>
</dbReference>
<keyword evidence="1" id="KW-0238">DNA-binding</keyword>
<evidence type="ECO:0000256" key="2">
    <source>
        <dbReference type="PROSITE-ProRule" id="PRU00169"/>
    </source>
</evidence>
<dbReference type="PANTHER" id="PTHR45566">
    <property type="entry name" value="HTH-TYPE TRANSCRIPTIONAL REGULATOR YHJB-RELATED"/>
    <property type="match status" value="1"/>
</dbReference>
<evidence type="ECO:0000313" key="6">
    <source>
        <dbReference type="Proteomes" id="UP001431902"/>
    </source>
</evidence>
<dbReference type="Proteomes" id="UP001431902">
    <property type="component" value="Unassembled WGS sequence"/>
</dbReference>
<comment type="caution">
    <text evidence="5">The sequence shown here is derived from an EMBL/GenBank/DDBJ whole genome shotgun (WGS) entry which is preliminary data.</text>
</comment>
<proteinExistence type="predicted"/>
<dbReference type="PROSITE" id="PS50110">
    <property type="entry name" value="RESPONSE_REGULATORY"/>
    <property type="match status" value="1"/>
</dbReference>
<dbReference type="RefSeq" id="WP_283223518.1">
    <property type="nucleotide sequence ID" value="NZ_JASGBH010000003.1"/>
</dbReference>
<dbReference type="InterPro" id="IPR000792">
    <property type="entry name" value="Tscrpt_reg_LuxR_C"/>
</dbReference>
<dbReference type="EMBL" id="JASGBH010000003">
    <property type="protein sequence ID" value="MDI9233112.1"/>
    <property type="molecule type" value="Genomic_DNA"/>
</dbReference>
<name>A0ABT6X4U2_9BURK</name>
<evidence type="ECO:0000259" key="4">
    <source>
        <dbReference type="PROSITE" id="PS50110"/>
    </source>
</evidence>
<evidence type="ECO:0000259" key="3">
    <source>
        <dbReference type="PROSITE" id="PS50043"/>
    </source>
</evidence>
<dbReference type="SMART" id="SM00421">
    <property type="entry name" value="HTH_LUXR"/>
    <property type="match status" value="1"/>
</dbReference>
<dbReference type="PRINTS" id="PR00038">
    <property type="entry name" value="HTHLUXR"/>
</dbReference>
<dbReference type="InterPro" id="IPR016032">
    <property type="entry name" value="Sig_transdc_resp-reg_C-effctor"/>
</dbReference>
<dbReference type="InterPro" id="IPR001789">
    <property type="entry name" value="Sig_transdc_resp-reg_receiver"/>
</dbReference>
<dbReference type="Pfam" id="PF00072">
    <property type="entry name" value="Response_reg"/>
    <property type="match status" value="1"/>
</dbReference>
<dbReference type="Gene3D" id="1.10.10.10">
    <property type="entry name" value="Winged helix-like DNA-binding domain superfamily/Winged helix DNA-binding domain"/>
    <property type="match status" value="1"/>
</dbReference>
<dbReference type="PANTHER" id="PTHR45566:SF1">
    <property type="entry name" value="HTH-TYPE TRANSCRIPTIONAL REGULATOR YHJB-RELATED"/>
    <property type="match status" value="1"/>
</dbReference>
<dbReference type="SUPFAM" id="SSF46894">
    <property type="entry name" value="C-terminal effector domain of the bipartite response regulators"/>
    <property type="match status" value="1"/>
</dbReference>
<dbReference type="SUPFAM" id="SSF52172">
    <property type="entry name" value="CheY-like"/>
    <property type="match status" value="1"/>
</dbReference>
<organism evidence="5 6">
    <name type="scientific">Limnohabitans lacus</name>
    <dbReference type="NCBI Taxonomy" id="3045173"/>
    <lineage>
        <taxon>Bacteria</taxon>
        <taxon>Pseudomonadati</taxon>
        <taxon>Pseudomonadota</taxon>
        <taxon>Betaproteobacteria</taxon>
        <taxon>Burkholderiales</taxon>
        <taxon>Comamonadaceae</taxon>
        <taxon>Limnohabitans</taxon>
    </lineage>
</organism>
<protein>
    <submittedName>
        <fullName evidence="5">Response regulator transcription factor</fullName>
    </submittedName>
</protein>
<gene>
    <name evidence="5" type="ORF">QLQ16_04595</name>
</gene>
<accession>A0ABT6X4U2</accession>